<evidence type="ECO:0000313" key="1">
    <source>
        <dbReference type="EMBL" id="MDP9828047.1"/>
    </source>
</evidence>
<protein>
    <submittedName>
        <fullName evidence="1">Uncharacterized protein</fullName>
    </submittedName>
</protein>
<dbReference type="EMBL" id="JAUSQZ010000001">
    <property type="protein sequence ID" value="MDP9828047.1"/>
    <property type="molecule type" value="Genomic_DNA"/>
</dbReference>
<gene>
    <name evidence="1" type="ORF">J2S57_003796</name>
</gene>
<accession>A0ABT9P6E9</accession>
<name>A0ABT9P6E9_9ACTN</name>
<organism evidence="1 2">
    <name type="scientific">Kineosporia succinea</name>
    <dbReference type="NCBI Taxonomy" id="84632"/>
    <lineage>
        <taxon>Bacteria</taxon>
        <taxon>Bacillati</taxon>
        <taxon>Actinomycetota</taxon>
        <taxon>Actinomycetes</taxon>
        <taxon>Kineosporiales</taxon>
        <taxon>Kineosporiaceae</taxon>
        <taxon>Kineosporia</taxon>
    </lineage>
</organism>
<comment type="caution">
    <text evidence="1">The sequence shown here is derived from an EMBL/GenBank/DDBJ whole genome shotgun (WGS) entry which is preliminary data.</text>
</comment>
<reference evidence="1 2" key="1">
    <citation type="submission" date="2023-07" db="EMBL/GenBank/DDBJ databases">
        <title>Sequencing the genomes of 1000 actinobacteria strains.</title>
        <authorList>
            <person name="Klenk H.-P."/>
        </authorList>
    </citation>
    <scope>NUCLEOTIDE SEQUENCE [LARGE SCALE GENOMIC DNA]</scope>
    <source>
        <strain evidence="1 2">DSM 44388</strain>
    </source>
</reference>
<keyword evidence="2" id="KW-1185">Reference proteome</keyword>
<evidence type="ECO:0000313" key="2">
    <source>
        <dbReference type="Proteomes" id="UP001235712"/>
    </source>
</evidence>
<dbReference type="RefSeq" id="WP_307244829.1">
    <property type="nucleotide sequence ID" value="NZ_JAUSQZ010000001.1"/>
</dbReference>
<sequence length="188" mass="19868">MPHATSHKVRDEIRSLEVAGRHGLQGWGEAQHRLLTDLGVEPDVTEVDGNLLMYGGASVQWQTLIGNGSATADQALTYYSNARAAVGVGDSTTAAAATQTDLQAATNKTRVAMDATYPQHTDGTVLASASIAFRATFGTAAANWAWQEWGIFNSATAATGRMLNRKVESLGTKTSASSWQLTLTLTLA</sequence>
<proteinExistence type="predicted"/>
<dbReference type="Proteomes" id="UP001235712">
    <property type="component" value="Unassembled WGS sequence"/>
</dbReference>